<evidence type="ECO:0000256" key="4">
    <source>
        <dbReference type="ARBA" id="ARBA00023136"/>
    </source>
</evidence>
<keyword evidence="2 5" id="KW-0812">Transmembrane</keyword>
<keyword evidence="8" id="KW-1185">Reference proteome</keyword>
<evidence type="ECO:0000256" key="2">
    <source>
        <dbReference type="ARBA" id="ARBA00022692"/>
    </source>
</evidence>
<proteinExistence type="predicted"/>
<dbReference type="STRING" id="249352.SAMN05444395_10224"/>
<organism evidence="7 8">
    <name type="scientific">Flavobacterium fryxellicola</name>
    <dbReference type="NCBI Taxonomy" id="249352"/>
    <lineage>
        <taxon>Bacteria</taxon>
        <taxon>Pseudomonadati</taxon>
        <taxon>Bacteroidota</taxon>
        <taxon>Flavobacteriia</taxon>
        <taxon>Flavobacteriales</taxon>
        <taxon>Flavobacteriaceae</taxon>
        <taxon>Flavobacterium</taxon>
    </lineage>
</organism>
<dbReference type="InterPro" id="IPR008023">
    <property type="entry name" value="DUF748"/>
</dbReference>
<sequence>MKKYLKKSLKIFLWIIGSVILLFLAVVIAIQIPSVQNYAKNKAVAYLEGKIKTKVTINRLEIGLPKKVILEGVYFQDQKKDTLFAGEKLAVDISLFQLMNNKVEINSVHLVGISANLNRDSKAIFNFAYIIKAFASPEKQKSDSPPMQFSVEEIKLDRVQFKYKDVVTNNTIYANLNHFETRIKTFDLNKMSFEIPKAKINGLKFKLKQGIAQPSISTLEAAIKNEPESILNLKLGEIDLAKIDFDYENEVTKVATTFYLKKLLAKIDKMDLNNKFAIIESLNLTGVEGALTLGKSDKVNTTQESNDTQSTNWQVKVNTTEFKRVNFRYDNNNVAAAQKGIDYNHLNLTNLNLQVDALNYNPENISGTANSLSIKDKSGLNIQSFNADFFYGKKNAFLKKLYLKTPQTELKDEIRIGYPSLASLAKNPGELGLIANFKKSKVSVKDILLFAPTLNNTNPFRSNPNAILLINGTVKGKLKNMQFPSIVISGIGTTKVAASGSIIGLPDVNKAYFDLNIKDLQSGAKDVVGFLPVGTIPNSIQLPSQFSAKGTFKGTIADFNTNMNLMSSFGNAKINGTFDQTRKNYEKYNVQAELTNFDLGKFIKNDSIGKVTLKTNIKGTGFDPKTAVASLNGSIQKAYYNKYTYKNLNIKGAIAKGNFNAIASAKDPNLTFDLVGSGSFRDKYPSGKLKLNVDIADLEKLNLHAGPLKIRGVVDADIQSANLDYLNGTVNAHSIMVTNAKDQFVIDSVTVVATSTTQKNTLSIKAPFLDAEVNGKYKGSKIVDAVSNSVAKYYDSNPNSKKIAVENQQFAFVINIKDSPIILKMIPDLKSLEPITVTGKYNSVNDSIVLNGSIPKLIYAENTITNAVFKIDTQDKALVYNFVIDDIQNKQIQLPHTSITGKVENNRVDYTLQLKDAKDVERYLISGTLKSINGNNEINLDPTNLLLNYESWNIAQDNLVRFGKKGIYVGEFELSKEESKLRIQSESTTQNAPIAIAFEDFDIKTITSFVEKKDLQLSGKINGNALVKNINTTPLFTSDLNIDNFTIKKDTVGNISIKVNNSIANQYDALIAITGQGNQVTLKGFYKTNQSSFDMNLDIDKLNLKSIQGFTLDNITESTGFLNGNFKITGNTSQPKVIGELQFNAIGFKATQLNAKFKSINDKINFTNDAVIFDNFIIKDELENDLAINGKINSSNFRNFGFDLTVDANNFKAVNSQAKDNDLYYGELYLDNHLEITGNFDNPIVEGNIKINKDTKFTVVLPQSDPSIADREGIVEFIDQDKPQLVETIALDELNSEMDIKGINASVNIEIDKDAELSLVIDKANGDFLKLKGEAQLNGGIDPSGKTTLTGRYELSEGSYEMNFNAIKRKFDIKKGSYILWTGEPTMADINITAIYKTEAAPIDLVNDQLGTVTAEIRNTYKQKIPFETNLKMTGELMKPTISFDIILPEGNNSVSTEIINTTQAKLTQLRQQPDEMNKQVFALLLLNRFIGENPFASETGGTNVSTIARESASKILSQQLNNLASNLIEGVELNFDLNTSNDYTTGQQQNKTDLNVGISKKLLNDRLKVTVGSSFGIEGPQQVNQNANNIAGDVSLDYQLSKDGRYKIRVYRVNKYQVALQGEVVETGIAFVITLDYNKFKELFAKSEAKKATIKAKQESKNKSDE</sequence>
<evidence type="ECO:0000313" key="7">
    <source>
        <dbReference type="EMBL" id="OAB29237.1"/>
    </source>
</evidence>
<evidence type="ECO:0000256" key="1">
    <source>
        <dbReference type="ARBA" id="ARBA00004167"/>
    </source>
</evidence>
<comment type="subcellular location">
    <subcellularLocation>
        <location evidence="1">Membrane</location>
        <topology evidence="1">Single-pass membrane protein</topology>
    </subcellularLocation>
</comment>
<feature type="transmembrane region" description="Helical" evidence="5">
    <location>
        <begin position="12"/>
        <end position="32"/>
    </location>
</feature>
<evidence type="ECO:0000259" key="6">
    <source>
        <dbReference type="Pfam" id="PF04357"/>
    </source>
</evidence>
<evidence type="ECO:0000256" key="3">
    <source>
        <dbReference type="ARBA" id="ARBA00022989"/>
    </source>
</evidence>
<gene>
    <name evidence="7" type="ORF">FBFR_07035</name>
</gene>
<dbReference type="Pfam" id="PF05359">
    <property type="entry name" value="DUF748"/>
    <property type="match status" value="1"/>
</dbReference>
<dbReference type="InterPro" id="IPR007452">
    <property type="entry name" value="TamB_C"/>
</dbReference>
<dbReference type="Proteomes" id="UP000077164">
    <property type="component" value="Unassembled WGS sequence"/>
</dbReference>
<comment type="caution">
    <text evidence="7">The sequence shown here is derived from an EMBL/GenBank/DDBJ whole genome shotgun (WGS) entry which is preliminary data.</text>
</comment>
<dbReference type="EMBL" id="LVJE01000010">
    <property type="protein sequence ID" value="OAB29237.1"/>
    <property type="molecule type" value="Genomic_DNA"/>
</dbReference>
<dbReference type="GO" id="GO:0009306">
    <property type="term" value="P:protein secretion"/>
    <property type="evidence" value="ECO:0007669"/>
    <property type="project" value="InterPro"/>
</dbReference>
<dbReference type="GO" id="GO:0005886">
    <property type="term" value="C:plasma membrane"/>
    <property type="evidence" value="ECO:0007669"/>
    <property type="project" value="InterPro"/>
</dbReference>
<dbReference type="RefSeq" id="WP_066078938.1">
    <property type="nucleotide sequence ID" value="NZ_FRDK01000002.1"/>
</dbReference>
<evidence type="ECO:0000256" key="5">
    <source>
        <dbReference type="SAM" id="Phobius"/>
    </source>
</evidence>
<dbReference type="PANTHER" id="PTHR36985">
    <property type="entry name" value="TRANSLOCATION AND ASSEMBLY MODULE SUBUNIT TAMB"/>
    <property type="match status" value="1"/>
</dbReference>
<feature type="domain" description="Translocation and assembly module TamB C-terminal" evidence="6">
    <location>
        <begin position="1178"/>
        <end position="1619"/>
    </location>
</feature>
<reference evidence="7 8" key="1">
    <citation type="submission" date="2016-03" db="EMBL/GenBank/DDBJ databases">
        <title>Draft genome sequence of Flavobacterium fryxellicola DSM 16209.</title>
        <authorList>
            <person name="Shin S.-K."/>
            <person name="Yi H."/>
        </authorList>
    </citation>
    <scope>NUCLEOTIDE SEQUENCE [LARGE SCALE GENOMIC DNA]</scope>
    <source>
        <strain evidence="7 8">DSM 16209</strain>
    </source>
</reference>
<protein>
    <recommendedName>
        <fullName evidence="6">Translocation and assembly module TamB C-terminal domain-containing protein</fullName>
    </recommendedName>
</protein>
<dbReference type="PANTHER" id="PTHR36985:SF1">
    <property type="entry name" value="TRANSLOCATION AND ASSEMBLY MODULE SUBUNIT TAMB"/>
    <property type="match status" value="1"/>
</dbReference>
<dbReference type="Pfam" id="PF04357">
    <property type="entry name" value="TamB"/>
    <property type="match status" value="1"/>
</dbReference>
<name>A0A167YC89_9FLAO</name>
<evidence type="ECO:0000313" key="8">
    <source>
        <dbReference type="Proteomes" id="UP000077164"/>
    </source>
</evidence>
<keyword evidence="4 5" id="KW-0472">Membrane</keyword>
<accession>A0A167YC89</accession>
<keyword evidence="3 5" id="KW-1133">Transmembrane helix</keyword>
<dbReference type="OrthoDB" id="9811276at2"/>